<accession>A0ABX9NAC2</accession>
<dbReference type="Gene3D" id="2.60.120.200">
    <property type="match status" value="1"/>
</dbReference>
<evidence type="ECO:0000256" key="5">
    <source>
        <dbReference type="ARBA" id="ARBA00023295"/>
    </source>
</evidence>
<evidence type="ECO:0000256" key="4">
    <source>
        <dbReference type="ARBA" id="ARBA00023157"/>
    </source>
</evidence>
<keyword evidence="2 6" id="KW-0732">Signal</keyword>
<dbReference type="Gene3D" id="3.40.190.10">
    <property type="entry name" value="Periplasmic binding protein-like II"/>
    <property type="match status" value="2"/>
</dbReference>
<dbReference type="PANTHER" id="PTHR43649:SF30">
    <property type="entry name" value="ABC TRANSPORTER SUBSTRATE-BINDING PROTEIN"/>
    <property type="match status" value="1"/>
</dbReference>
<dbReference type="InterPro" id="IPR006558">
    <property type="entry name" value="LamG-like"/>
</dbReference>
<dbReference type="SMART" id="SM00560">
    <property type="entry name" value="LamGL"/>
    <property type="match status" value="1"/>
</dbReference>
<dbReference type="InterPro" id="IPR050490">
    <property type="entry name" value="Bact_solute-bd_prot1"/>
</dbReference>
<comment type="similarity">
    <text evidence="1">Belongs to the glycosyl hydrolase 43 family.</text>
</comment>
<dbReference type="PANTHER" id="PTHR43649">
    <property type="entry name" value="ARABINOSE-BINDING PROTEIN-RELATED"/>
    <property type="match status" value="1"/>
</dbReference>
<gene>
    <name evidence="8" type="ORF">DZF98_04290</name>
</gene>
<evidence type="ECO:0000256" key="3">
    <source>
        <dbReference type="ARBA" id="ARBA00022801"/>
    </source>
</evidence>
<feature type="signal peptide" evidence="6">
    <location>
        <begin position="1"/>
        <end position="28"/>
    </location>
</feature>
<keyword evidence="3" id="KW-0378">Hydrolase</keyword>
<dbReference type="RefSeq" id="WP_119372592.1">
    <property type="nucleotide sequence ID" value="NZ_QWEE01000039.1"/>
</dbReference>
<dbReference type="Pfam" id="PF13385">
    <property type="entry name" value="Laminin_G_3"/>
    <property type="match status" value="1"/>
</dbReference>
<organism evidence="8 9">
    <name type="scientific">Clavibacter californiensis</name>
    <dbReference type="NCBI Taxonomy" id="1401995"/>
    <lineage>
        <taxon>Bacteria</taxon>
        <taxon>Bacillati</taxon>
        <taxon>Actinomycetota</taxon>
        <taxon>Actinomycetes</taxon>
        <taxon>Micrococcales</taxon>
        <taxon>Microbacteriaceae</taxon>
        <taxon>Clavibacter</taxon>
    </lineage>
</organism>
<evidence type="ECO:0000256" key="6">
    <source>
        <dbReference type="SAM" id="SignalP"/>
    </source>
</evidence>
<evidence type="ECO:0000256" key="1">
    <source>
        <dbReference type="ARBA" id="ARBA00009865"/>
    </source>
</evidence>
<dbReference type="SUPFAM" id="SSF75005">
    <property type="entry name" value="Arabinanase/levansucrase/invertase"/>
    <property type="match status" value="1"/>
</dbReference>
<feature type="chain" id="PRO_5046641842" evidence="6">
    <location>
        <begin position="29"/>
        <end position="789"/>
    </location>
</feature>
<dbReference type="SUPFAM" id="SSF49899">
    <property type="entry name" value="Concanavalin A-like lectins/glucanases"/>
    <property type="match status" value="1"/>
</dbReference>
<dbReference type="InterPro" id="IPR006059">
    <property type="entry name" value="SBP"/>
</dbReference>
<dbReference type="Pfam" id="PF04616">
    <property type="entry name" value="Glyco_hydro_43"/>
    <property type="match status" value="1"/>
</dbReference>
<evidence type="ECO:0000313" key="8">
    <source>
        <dbReference type="EMBL" id="RII93439.1"/>
    </source>
</evidence>
<protein>
    <submittedName>
        <fullName evidence="8">Extracellular solute-binding protein</fullName>
    </submittedName>
</protein>
<evidence type="ECO:0000259" key="7">
    <source>
        <dbReference type="SMART" id="SM00560"/>
    </source>
</evidence>
<keyword evidence="4" id="KW-1015">Disulfide bond</keyword>
<keyword evidence="9" id="KW-1185">Reference proteome</keyword>
<comment type="caution">
    <text evidence="8">The sequence shown here is derived from an EMBL/GenBank/DDBJ whole genome shotgun (WGS) entry which is preliminary data.</text>
</comment>
<dbReference type="Pfam" id="PF01547">
    <property type="entry name" value="SBP_bac_1"/>
    <property type="match status" value="1"/>
</dbReference>
<evidence type="ECO:0000256" key="2">
    <source>
        <dbReference type="ARBA" id="ARBA00022729"/>
    </source>
</evidence>
<dbReference type="InterPro" id="IPR006710">
    <property type="entry name" value="Glyco_hydro_43"/>
</dbReference>
<dbReference type="Gene3D" id="2.60.40.2340">
    <property type="match status" value="1"/>
</dbReference>
<sequence>MKPFLRPLVLATAVALTAPLFVASAASAAPGDPAGAILRYDFASGSGTSVVDSSGNGRDGQIVGGATRQDGALRLDGVDDYVDLPDDLLAGITDITVEADVWIDPAQATPYFIYGLGNTTSGAGNGYLFTSGDGYRTSITTGDYRSEQTVSQGRAVPRGTWAHLTYTLAGTTATIYLDGVKVGSSTVTIDPKDIGGGRTTANYIGRSNYDADNRFRGQIREFAIYDRALTSTEVLAASGNTTILADATLSGDVLKTAPIIDSVNHVVTFPVKPGVPLTSLTPTFTTAAGVTANPASGTVRDLSSPKTVVLTPSDGGPTTTWTLKAITMNSPSIPGLYADPNIAVFGDTYYLYATTDGLPGWGGNQFFVWSSKDLVDWTRSSQPIITLDGANGNVPWAVGNAWAPTIIEKGGKYYFYFSGQNAALNRKTIGVAVADSPTGPFTAQPTAMITNGESVNSGGGTTAFLFESQGKIAYADDLIETWKGNGIYDDFLPGLVDTLKTANGYAAVPYNLDMRMYWYRKDLLEKAGADVPTDWDSYEAACAALKKIGVYGYGTRSGAGAFTGFHQIVAHMINNGGGLFDPDQNPDVVTDKNIEAVEWVLGMVKNGYVDPRSATYTSDNAYQQMDAGTFGMFWDGAGATANVTPETAAQMVVGDPLVGPGGEKGALYFPNNIMMYKSTPSQENSEAFLTYYYQNMKSLWTKQTGIGLPPLKSIADEAYADDPNTTKILNDWQPISKTWGAPGSNTVFQNVTKVDGTQPTISFAQAVLGGTVTAKASLETLQKELEAGA</sequence>
<dbReference type="InterPro" id="IPR023296">
    <property type="entry name" value="Glyco_hydro_beta-prop_sf"/>
</dbReference>
<name>A0ABX9NAC2_9MICO</name>
<reference evidence="8 9" key="1">
    <citation type="submission" date="2018-08" db="EMBL/GenBank/DDBJ databases">
        <title>Genome Sequence of Clavibacter michiganensis Subspecies type strains, and the Atypical Peach-Colored Strains Isolated from Tomato.</title>
        <authorList>
            <person name="Osdaghi E."/>
            <person name="Portier P."/>
            <person name="Briand M."/>
            <person name="Jacques M.-A."/>
        </authorList>
    </citation>
    <scope>NUCLEOTIDE SEQUENCE [LARGE SCALE GENOMIC DNA]</scope>
    <source>
        <strain evidence="8 9">CFBP 8216</strain>
    </source>
</reference>
<dbReference type="EMBL" id="QWEE01000039">
    <property type="protein sequence ID" value="RII93439.1"/>
    <property type="molecule type" value="Genomic_DNA"/>
</dbReference>
<evidence type="ECO:0000313" key="9">
    <source>
        <dbReference type="Proteomes" id="UP000265355"/>
    </source>
</evidence>
<feature type="domain" description="LamG-like jellyroll fold" evidence="7">
    <location>
        <begin position="93"/>
        <end position="232"/>
    </location>
</feature>
<dbReference type="SUPFAM" id="SSF53850">
    <property type="entry name" value="Periplasmic binding protein-like II"/>
    <property type="match status" value="1"/>
</dbReference>
<proteinExistence type="inferred from homology"/>
<dbReference type="Proteomes" id="UP000265355">
    <property type="component" value="Unassembled WGS sequence"/>
</dbReference>
<keyword evidence="5" id="KW-0326">Glycosidase</keyword>
<dbReference type="InterPro" id="IPR013320">
    <property type="entry name" value="ConA-like_dom_sf"/>
</dbReference>